<dbReference type="HAMAP" id="MF_01884">
    <property type="entry name" value="Rho"/>
    <property type="match status" value="1"/>
</dbReference>
<comment type="similarity">
    <text evidence="9 11">Belongs to the Rho family.</text>
</comment>
<comment type="caution">
    <text evidence="9">Lacks conserved residue(s) required for the propagation of feature annotation.</text>
</comment>
<dbReference type="SMART" id="SM00959">
    <property type="entry name" value="Rho_N"/>
    <property type="match status" value="1"/>
</dbReference>
<feature type="binding site" evidence="9">
    <location>
        <begin position="178"/>
        <end position="183"/>
    </location>
    <ligand>
        <name>ATP</name>
        <dbReference type="ChEBI" id="CHEBI:30616"/>
    </ligand>
</feature>
<evidence type="ECO:0000259" key="13">
    <source>
        <dbReference type="PROSITE" id="PS51856"/>
    </source>
</evidence>
<dbReference type="SUPFAM" id="SSF50249">
    <property type="entry name" value="Nucleic acid-binding proteins"/>
    <property type="match status" value="1"/>
</dbReference>
<comment type="function">
    <text evidence="9">Facilitates transcription termination by a mechanism that involves Rho binding to the nascent RNA, activation of Rho's RNA-dependent ATPase activity, and release of the mRNA from the DNA template.</text>
</comment>
<evidence type="ECO:0000256" key="10">
    <source>
        <dbReference type="NCBIfam" id="TIGR00767"/>
    </source>
</evidence>
<dbReference type="Pfam" id="PF07497">
    <property type="entry name" value="Rho_RNA_bind"/>
    <property type="match status" value="1"/>
</dbReference>
<evidence type="ECO:0000256" key="3">
    <source>
        <dbReference type="ARBA" id="ARBA00022801"/>
    </source>
</evidence>
<keyword evidence="5 9" id="KW-0067">ATP-binding</keyword>
<dbReference type="Proteomes" id="UP001500340">
    <property type="component" value="Unassembled WGS sequence"/>
</dbReference>
<dbReference type="NCBIfam" id="TIGR00767">
    <property type="entry name" value="rho"/>
    <property type="match status" value="1"/>
</dbReference>
<dbReference type="SUPFAM" id="SSF68912">
    <property type="entry name" value="Rho N-terminal domain-like"/>
    <property type="match status" value="1"/>
</dbReference>
<comment type="caution">
    <text evidence="14">The sequence shown here is derived from an EMBL/GenBank/DDBJ whole genome shotgun (WGS) entry which is preliminary data.</text>
</comment>
<dbReference type="PROSITE" id="PS51856">
    <property type="entry name" value="RHO_RNA_BD"/>
    <property type="match status" value="1"/>
</dbReference>
<evidence type="ECO:0000313" key="14">
    <source>
        <dbReference type="EMBL" id="GAA0407410.1"/>
    </source>
</evidence>
<dbReference type="SUPFAM" id="SSF52540">
    <property type="entry name" value="P-loop containing nucleoside triphosphate hydrolases"/>
    <property type="match status" value="1"/>
</dbReference>
<evidence type="ECO:0000256" key="7">
    <source>
        <dbReference type="ARBA" id="ARBA00023015"/>
    </source>
</evidence>
<dbReference type="PANTHER" id="PTHR46425">
    <property type="entry name" value="TRANSCRIPTION TERMINATION FACTOR RHO"/>
    <property type="match status" value="1"/>
</dbReference>
<keyword evidence="6 9" id="KW-0694">RNA-binding</keyword>
<dbReference type="CDD" id="cd04459">
    <property type="entry name" value="Rho_CSD"/>
    <property type="match status" value="1"/>
</dbReference>
<evidence type="ECO:0000256" key="12">
    <source>
        <dbReference type="SAM" id="MobiDB-lite"/>
    </source>
</evidence>
<dbReference type="NCBIfam" id="NF006886">
    <property type="entry name" value="PRK09376.1"/>
    <property type="match status" value="1"/>
</dbReference>
<dbReference type="SMART" id="SM00357">
    <property type="entry name" value="CSP"/>
    <property type="match status" value="1"/>
</dbReference>
<dbReference type="InterPro" id="IPR011113">
    <property type="entry name" value="Rho_RNA-bd"/>
</dbReference>
<keyword evidence="3 9" id="KW-0378">Hydrolase</keyword>
<protein>
    <recommendedName>
        <fullName evidence="9 10">Transcription termination factor Rho</fullName>
        <ecNumber evidence="9 10">3.6.4.-</ecNumber>
    </recommendedName>
    <alternativeName>
        <fullName evidence="9">ATP-dependent helicase Rho</fullName>
    </alternativeName>
</protein>
<feature type="binding site" evidence="9">
    <location>
        <position position="209"/>
    </location>
    <ligand>
        <name>ATP</name>
        <dbReference type="ChEBI" id="CHEBI:30616"/>
    </ligand>
</feature>
<dbReference type="InterPro" id="IPR011112">
    <property type="entry name" value="Rho-like_N"/>
</dbReference>
<dbReference type="PANTHER" id="PTHR46425:SF1">
    <property type="entry name" value="TRANSCRIPTION TERMINATION FACTOR RHO"/>
    <property type="match status" value="1"/>
</dbReference>
<feature type="domain" description="Rho RNA-BD" evidence="13">
    <location>
        <begin position="50"/>
        <end position="123"/>
    </location>
</feature>
<dbReference type="CDD" id="cd01128">
    <property type="entry name" value="rho_factor_C"/>
    <property type="match status" value="1"/>
</dbReference>
<comment type="subunit">
    <text evidence="9">Homohexamer. The homohexamer assembles into an open ring structure.</text>
</comment>
<keyword evidence="2 9" id="KW-0547">Nucleotide-binding</keyword>
<dbReference type="InterPro" id="IPR036269">
    <property type="entry name" value="Rho_N_sf"/>
</dbReference>
<dbReference type="InterPro" id="IPR012340">
    <property type="entry name" value="NA-bd_OB-fold"/>
</dbReference>
<dbReference type="EMBL" id="BAAACX010000020">
    <property type="protein sequence ID" value="GAA0407410.1"/>
    <property type="molecule type" value="Genomic_DNA"/>
</dbReference>
<evidence type="ECO:0000313" key="15">
    <source>
        <dbReference type="Proteomes" id="UP001500340"/>
    </source>
</evidence>
<dbReference type="InterPro" id="IPR027417">
    <property type="entry name" value="P-loop_NTPase"/>
</dbReference>
<feature type="compositionally biased region" description="Polar residues" evidence="12">
    <location>
        <begin position="432"/>
        <end position="446"/>
    </location>
</feature>
<dbReference type="EC" id="3.6.4.-" evidence="9 10"/>
<keyword evidence="8 9" id="KW-0804">Transcription</keyword>
<evidence type="ECO:0000256" key="2">
    <source>
        <dbReference type="ARBA" id="ARBA00022741"/>
    </source>
</evidence>
<keyword evidence="7 9" id="KW-0805">Transcription regulation</keyword>
<feature type="region of interest" description="Disordered" evidence="12">
    <location>
        <begin position="411"/>
        <end position="446"/>
    </location>
</feature>
<evidence type="ECO:0000256" key="9">
    <source>
        <dbReference type="HAMAP-Rule" id="MF_01884"/>
    </source>
</evidence>
<dbReference type="InterPro" id="IPR000194">
    <property type="entry name" value="ATPase_F1/V1/A1_a/bsu_nucl-bd"/>
</dbReference>
<dbReference type="Gene3D" id="2.40.50.140">
    <property type="entry name" value="Nucleic acid-binding proteins"/>
    <property type="match status" value="1"/>
</dbReference>
<evidence type="ECO:0000256" key="5">
    <source>
        <dbReference type="ARBA" id="ARBA00022840"/>
    </source>
</evidence>
<keyword evidence="4 9" id="KW-0347">Helicase</keyword>
<dbReference type="RefSeq" id="WP_343864594.1">
    <property type="nucleotide sequence ID" value="NZ_BAAACX010000020.1"/>
</dbReference>
<dbReference type="Gene3D" id="1.10.720.10">
    <property type="match status" value="1"/>
</dbReference>
<accession>A0ABP3IKB1</accession>
<evidence type="ECO:0000256" key="8">
    <source>
        <dbReference type="ARBA" id="ARBA00023163"/>
    </source>
</evidence>
<gene>
    <name evidence="9 14" type="primary">rho</name>
    <name evidence="14" type="ORF">GCM10008933_41980</name>
</gene>
<dbReference type="SMART" id="SM00382">
    <property type="entry name" value="AAA"/>
    <property type="match status" value="1"/>
</dbReference>
<dbReference type="Pfam" id="PF00006">
    <property type="entry name" value="ATP-synt_ab"/>
    <property type="match status" value="1"/>
</dbReference>
<dbReference type="InterPro" id="IPR004665">
    <property type="entry name" value="Term_rho"/>
</dbReference>
<organism evidence="14 15">
    <name type="scientific">Paenibacillus motobuensis</name>
    <dbReference type="NCBI Taxonomy" id="295324"/>
    <lineage>
        <taxon>Bacteria</taxon>
        <taxon>Bacillati</taxon>
        <taxon>Bacillota</taxon>
        <taxon>Bacilli</taxon>
        <taxon>Bacillales</taxon>
        <taxon>Paenibacillaceae</taxon>
        <taxon>Paenibacillus</taxon>
    </lineage>
</organism>
<dbReference type="InterPro" id="IPR011129">
    <property type="entry name" value="CSD"/>
</dbReference>
<dbReference type="Pfam" id="PF07498">
    <property type="entry name" value="Rho_N"/>
    <property type="match status" value="1"/>
</dbReference>
<evidence type="ECO:0000256" key="1">
    <source>
        <dbReference type="ARBA" id="ARBA00022472"/>
    </source>
</evidence>
<dbReference type="InterPro" id="IPR041703">
    <property type="entry name" value="Rho_factor_ATP-bd"/>
</dbReference>
<name>A0ABP3IKB1_9BACL</name>
<feature type="compositionally biased region" description="Low complexity" evidence="12">
    <location>
        <begin position="413"/>
        <end position="427"/>
    </location>
</feature>
<feature type="binding site" evidence="9">
    <location>
        <begin position="166"/>
        <end position="171"/>
    </location>
    <ligand>
        <name>ATP</name>
        <dbReference type="ChEBI" id="CHEBI:30616"/>
    </ligand>
</feature>
<keyword evidence="15" id="KW-1185">Reference proteome</keyword>
<proteinExistence type="inferred from homology"/>
<evidence type="ECO:0000256" key="6">
    <source>
        <dbReference type="ARBA" id="ARBA00022884"/>
    </source>
</evidence>
<dbReference type="Gene3D" id="3.40.50.300">
    <property type="entry name" value="P-loop containing nucleotide triphosphate hydrolases"/>
    <property type="match status" value="1"/>
</dbReference>
<keyword evidence="1 9" id="KW-0806">Transcription termination</keyword>
<dbReference type="InterPro" id="IPR003593">
    <property type="entry name" value="AAA+_ATPase"/>
</dbReference>
<sequence length="446" mass="49655">MDLQIADLEGMKLTELYKLAKQYQIPYYGQLKKKELIFAILRAQAEQSGLMFMEGVLEILPEGYGFLRPINYLPSTEDIYISASQIRKFDLRTGDLVSGKCRAPKENERYFGLLQVNAVNGENPNIAAERLHFPALTPLYPQEKVVLETSPTHLSTRIMDLLAPVGLGQRGLIVAPPKAGKTLLLKEIAHSISTNYPDVELFVLLIDERPEEVTDMQRSVKGEVIASTFDELPENHIKVAELVLQRALRLVEHKKDVVILLDSITRLARAYNLVVPPSGRTLSGGIDPAAFHRPKRFFGSARNVEEGGSLTILATALVDTGSRMDDIIYEEFKGTGNMELHLDRKLAERRIFPAIDIRRSGTRREEVLLNKEELDTIWAIRKNMNDSYDFVEGFLKKLRDSKTNQEFLASFDASASANNTSSGGTSARRSVRSGTQASGSGSNSGS</sequence>
<evidence type="ECO:0000256" key="4">
    <source>
        <dbReference type="ARBA" id="ARBA00022806"/>
    </source>
</evidence>
<reference evidence="15" key="1">
    <citation type="journal article" date="2019" name="Int. J. Syst. Evol. Microbiol.">
        <title>The Global Catalogue of Microorganisms (GCM) 10K type strain sequencing project: providing services to taxonomists for standard genome sequencing and annotation.</title>
        <authorList>
            <consortium name="The Broad Institute Genomics Platform"/>
            <consortium name="The Broad Institute Genome Sequencing Center for Infectious Disease"/>
            <person name="Wu L."/>
            <person name="Ma J."/>
        </authorList>
    </citation>
    <scope>NUCLEOTIDE SEQUENCE [LARGE SCALE GENOMIC DNA]</scope>
    <source>
        <strain evidence="15">JCM 12774</strain>
    </source>
</reference>
<evidence type="ECO:0000256" key="11">
    <source>
        <dbReference type="PROSITE-ProRule" id="PRU01203"/>
    </source>
</evidence>